<sequence>MTASFAPNPNTWYRLTNAYLGTSTALDVENDGSDNREGLLKMAPSGNYSGQYWRFLRLPSGTFKLYTMFLGENRVLDVYGDIKTKPHLATNGNYSGQEWTVGSWGDGTWKLSNAYSGPGLHLDTYADTHELFLGDGDHTGKHWSITPIESV</sequence>
<accession>A0A8H3S1U5</accession>
<organism evidence="1 3">
    <name type="scientific">Aspergillus udagawae</name>
    <dbReference type="NCBI Taxonomy" id="91492"/>
    <lineage>
        <taxon>Eukaryota</taxon>
        <taxon>Fungi</taxon>
        <taxon>Dikarya</taxon>
        <taxon>Ascomycota</taxon>
        <taxon>Pezizomycotina</taxon>
        <taxon>Eurotiomycetes</taxon>
        <taxon>Eurotiomycetidae</taxon>
        <taxon>Eurotiales</taxon>
        <taxon>Aspergillaceae</taxon>
        <taxon>Aspergillus</taxon>
        <taxon>Aspergillus subgen. Fumigati</taxon>
    </lineage>
</organism>
<dbReference type="Proteomes" id="UP000465221">
    <property type="component" value="Unassembled WGS sequence"/>
</dbReference>
<dbReference type="Gene3D" id="2.80.10.50">
    <property type="match status" value="1"/>
</dbReference>
<reference evidence="2" key="1">
    <citation type="journal article" date="2015" name="Genome Announc.">
        <title>Draft Genome Sequence of the Pathogenic Filamentous Fungus Aspergillus udagawae Strain IFM 46973T.</title>
        <authorList>
            <person name="Kusuya Y."/>
            <person name="Takahashi-Nakaguchi A."/>
            <person name="Takahashi H."/>
            <person name="Yaguchi T."/>
        </authorList>
    </citation>
    <scope>NUCLEOTIDE SEQUENCE</scope>
    <source>
        <strain evidence="2">IFM 46973</strain>
    </source>
</reference>
<evidence type="ECO:0000313" key="1">
    <source>
        <dbReference type="EMBL" id="GFF49903.1"/>
    </source>
</evidence>
<proteinExistence type="predicted"/>
<dbReference type="SUPFAM" id="SSF50370">
    <property type="entry name" value="Ricin B-like lectins"/>
    <property type="match status" value="1"/>
</dbReference>
<evidence type="ECO:0008006" key="4">
    <source>
        <dbReference type="Google" id="ProtNLM"/>
    </source>
</evidence>
<dbReference type="EMBL" id="BLKC01000081">
    <property type="protein sequence ID" value="GFF49903.1"/>
    <property type="molecule type" value="Genomic_DNA"/>
</dbReference>
<dbReference type="Proteomes" id="UP000036893">
    <property type="component" value="Unassembled WGS sequence"/>
</dbReference>
<comment type="caution">
    <text evidence="1">The sequence shown here is derived from an EMBL/GenBank/DDBJ whole genome shotgun (WGS) entry which is preliminary data.</text>
</comment>
<dbReference type="CDD" id="cd00161">
    <property type="entry name" value="beta-trefoil_Ricin-like"/>
    <property type="match status" value="1"/>
</dbReference>
<reference evidence="2" key="3">
    <citation type="submission" date="2021-01" db="EMBL/GenBank/DDBJ databases">
        <title>Pan-genome distribution and transcriptional activeness of fungal secondary metabolism genes in Aspergillus section Fumigati.</title>
        <authorList>
            <person name="Takahashi H."/>
            <person name="Umemura M."/>
            <person name="Ninomiya A."/>
            <person name="Kusuya Y."/>
            <person name="Urayama S."/>
            <person name="Shimizu M."/>
            <person name="Watanabe A."/>
            <person name="Kamei K."/>
            <person name="Yaguchi T."/>
            <person name="Hagiwara D."/>
        </authorList>
    </citation>
    <scope>NUCLEOTIDE SEQUENCE</scope>
    <source>
        <strain evidence="2">IFM 46973</strain>
    </source>
</reference>
<evidence type="ECO:0000313" key="3">
    <source>
        <dbReference type="Proteomes" id="UP000465221"/>
    </source>
</evidence>
<protein>
    <recommendedName>
        <fullName evidence="4">Ricin B lectin domain-containing protein</fullName>
    </recommendedName>
</protein>
<reference evidence="1 3" key="2">
    <citation type="submission" date="2020-01" db="EMBL/GenBank/DDBJ databases">
        <title>Draft genome sequence of Aspergillus udagawae IFM 46972.</title>
        <authorList>
            <person name="Takahashi H."/>
            <person name="Yaguchi T."/>
        </authorList>
    </citation>
    <scope>NUCLEOTIDE SEQUENCE [LARGE SCALE GENOMIC DNA]</scope>
    <source>
        <strain evidence="1 3">IFM 46972</strain>
    </source>
</reference>
<gene>
    <name evidence="2" type="ORF">Aud_006776</name>
    <name evidence="1" type="ORF">IFM46972_08915</name>
</gene>
<dbReference type="GeneID" id="66994253"/>
<evidence type="ECO:0000313" key="2">
    <source>
        <dbReference type="EMBL" id="GIC90342.1"/>
    </source>
</evidence>
<dbReference type="InterPro" id="IPR035992">
    <property type="entry name" value="Ricin_B-like_lectins"/>
</dbReference>
<dbReference type="RefSeq" id="XP_043147608.1">
    <property type="nucleotide sequence ID" value="XM_043291673.1"/>
</dbReference>
<name>A0A8H3S1U5_9EURO</name>
<dbReference type="AlphaFoldDB" id="A0A8H3S1U5"/>
<dbReference type="EMBL" id="BBXM02000004">
    <property type="protein sequence ID" value="GIC90342.1"/>
    <property type="molecule type" value="Genomic_DNA"/>
</dbReference>